<keyword evidence="4" id="KW-1133">Transmembrane helix</keyword>
<dbReference type="Proteomes" id="UP000256845">
    <property type="component" value="Unassembled WGS sequence"/>
</dbReference>
<sequence>MPCPYTWARPDTGTGRLDRFRGLSNLTGLNNQMGIGRKLPHVRFAFLLVFLSFLAGTAHGTPPKLLSVKDQKEYQAAFLAADKKKWQAAFRHAGRTTEKLPLKALQFQYYLDRGTQASFEEITSFIDANPNWPLLTSLQRNAEQQITEKTPRKLLLGWFTNNPPVSARGMLHYANALIQIGRQQDAKALIRTSWVKMDLTTTDEKTLRARHRKWISAEDNLARLERLLWEGKTRAALRQARLVSKDYRALAEARVTLRRMGYGVDRAVNRVPAKLKNHPGLVYERLRWRVRKDRYPDAIDLVLNSRADESAYPHLWWRQRSILARWALKEGRISQAYRLAAGHAAKGGYAFADAEWTAGWIALRFLRDPSMALGHFKRMHAAVSYPVSLSRGAYWTGLAYESMNNKHEARLWFEKAAAYPTRFYGQMAANHLPSSLRPVLPAEYRPGAAEVSAFNKSEIVRLIRMLDQAKAEDQTKRMIRHLAQTVEDEGSFVLIARLSHDLDRPDLGVYTARKANQKLFALTETGFPTLSLKSGNILDQAVTLAIIRQESAFDVAARSSAGARGLMQLMPATAKQVARQNKLKYSRDRLTVDGAYNVTLGQSYLAGLIDRFDGSLPMAFAGYNAGPHRVKRWLRDYGDPRNSADEALDWIEFIPYEETRNYVQRVLENVVVYRQREQGRHVALNWELINSLQPYPSN</sequence>
<dbReference type="PANTHER" id="PTHR37423:SF2">
    <property type="entry name" value="MEMBRANE-BOUND LYTIC MUREIN TRANSGLYCOSYLASE C"/>
    <property type="match status" value="1"/>
</dbReference>
<dbReference type="EMBL" id="QRDW01000001">
    <property type="protein sequence ID" value="RED53456.1"/>
    <property type="molecule type" value="Genomic_DNA"/>
</dbReference>
<evidence type="ECO:0000313" key="6">
    <source>
        <dbReference type="EMBL" id="RED53456.1"/>
    </source>
</evidence>
<keyword evidence="3" id="KW-0732">Signal</keyword>
<dbReference type="GO" id="GO:0004553">
    <property type="term" value="F:hydrolase activity, hydrolyzing O-glycosyl compounds"/>
    <property type="evidence" value="ECO:0007669"/>
    <property type="project" value="InterPro"/>
</dbReference>
<dbReference type="GO" id="GO:0042597">
    <property type="term" value="C:periplasmic space"/>
    <property type="evidence" value="ECO:0007669"/>
    <property type="project" value="InterPro"/>
</dbReference>
<dbReference type="InterPro" id="IPR008939">
    <property type="entry name" value="Lytic_TGlycosylase_superhlx_U"/>
</dbReference>
<organism evidence="6 7">
    <name type="scientific">Aestuariispira insulae</name>
    <dbReference type="NCBI Taxonomy" id="1461337"/>
    <lineage>
        <taxon>Bacteria</taxon>
        <taxon>Pseudomonadati</taxon>
        <taxon>Pseudomonadota</taxon>
        <taxon>Alphaproteobacteria</taxon>
        <taxon>Rhodospirillales</taxon>
        <taxon>Kiloniellaceae</taxon>
        <taxon>Aestuariispira</taxon>
    </lineage>
</organism>
<dbReference type="PANTHER" id="PTHR37423">
    <property type="entry name" value="SOLUBLE LYTIC MUREIN TRANSGLYCOSYLASE-RELATED"/>
    <property type="match status" value="1"/>
</dbReference>
<gene>
    <name evidence="6" type="ORF">DFP90_101245</name>
</gene>
<evidence type="ECO:0000259" key="5">
    <source>
        <dbReference type="Pfam" id="PF01464"/>
    </source>
</evidence>
<comment type="similarity">
    <text evidence="1">Belongs to the transglycosylase Slt family.</text>
</comment>
<keyword evidence="4" id="KW-0812">Transmembrane</keyword>
<dbReference type="InterPro" id="IPR008258">
    <property type="entry name" value="Transglycosylase_SLT_dom_1"/>
</dbReference>
<dbReference type="AlphaFoldDB" id="A0A3D9HX23"/>
<dbReference type="CDD" id="cd13401">
    <property type="entry name" value="Slt70-like"/>
    <property type="match status" value="1"/>
</dbReference>
<dbReference type="OrthoDB" id="9815002at2"/>
<evidence type="ECO:0000256" key="2">
    <source>
        <dbReference type="ARBA" id="ARBA00009387"/>
    </source>
</evidence>
<comment type="similarity">
    <text evidence="2">Belongs to the virb1 family.</text>
</comment>
<reference evidence="6 7" key="1">
    <citation type="submission" date="2018-07" db="EMBL/GenBank/DDBJ databases">
        <title>Genomic Encyclopedia of Type Strains, Phase III (KMG-III): the genomes of soil and plant-associated and newly described type strains.</title>
        <authorList>
            <person name="Whitman W."/>
        </authorList>
    </citation>
    <scope>NUCLEOTIDE SEQUENCE [LARGE SCALE GENOMIC DNA]</scope>
    <source>
        <strain evidence="6 7">CECT 8488</strain>
    </source>
</reference>
<evidence type="ECO:0000256" key="4">
    <source>
        <dbReference type="SAM" id="Phobius"/>
    </source>
</evidence>
<feature type="domain" description="Transglycosylase SLT" evidence="5">
    <location>
        <begin position="538"/>
        <end position="640"/>
    </location>
</feature>
<comment type="caution">
    <text evidence="6">The sequence shown here is derived from an EMBL/GenBank/DDBJ whole genome shotgun (WGS) entry which is preliminary data.</text>
</comment>
<dbReference type="InterPro" id="IPR023346">
    <property type="entry name" value="Lysozyme-like_dom_sf"/>
</dbReference>
<name>A0A3D9HX23_9PROT</name>
<dbReference type="SUPFAM" id="SSF48435">
    <property type="entry name" value="Bacterial muramidases"/>
    <property type="match status" value="1"/>
</dbReference>
<accession>A0A3D9HX23</accession>
<evidence type="ECO:0000313" key="7">
    <source>
        <dbReference type="Proteomes" id="UP000256845"/>
    </source>
</evidence>
<proteinExistence type="inferred from homology"/>
<dbReference type="Gene3D" id="1.10.530.10">
    <property type="match status" value="1"/>
</dbReference>
<evidence type="ECO:0000256" key="1">
    <source>
        <dbReference type="ARBA" id="ARBA00007734"/>
    </source>
</evidence>
<dbReference type="Pfam" id="PF01464">
    <property type="entry name" value="SLT"/>
    <property type="match status" value="1"/>
</dbReference>
<evidence type="ECO:0000256" key="3">
    <source>
        <dbReference type="ARBA" id="ARBA00022729"/>
    </source>
</evidence>
<dbReference type="Gene3D" id="1.25.20.10">
    <property type="entry name" value="Bacterial muramidases"/>
    <property type="match status" value="1"/>
</dbReference>
<dbReference type="SUPFAM" id="SSF53955">
    <property type="entry name" value="Lysozyme-like"/>
    <property type="match status" value="1"/>
</dbReference>
<keyword evidence="7" id="KW-1185">Reference proteome</keyword>
<feature type="transmembrane region" description="Helical" evidence="4">
    <location>
        <begin position="42"/>
        <end position="61"/>
    </location>
</feature>
<keyword evidence="4" id="KW-0472">Membrane</keyword>
<protein>
    <submittedName>
        <fullName evidence="6">Soluble lytic murein transglycosylase</fullName>
    </submittedName>
</protein>